<dbReference type="CDD" id="cd02961">
    <property type="entry name" value="PDI_a_family"/>
    <property type="match status" value="1"/>
</dbReference>
<dbReference type="Gene3D" id="3.40.30.10">
    <property type="entry name" value="Glutaredoxin"/>
    <property type="match status" value="1"/>
</dbReference>
<proteinExistence type="inferred from homology"/>
<evidence type="ECO:0000256" key="2">
    <source>
        <dbReference type="ARBA" id="ARBA00022729"/>
    </source>
</evidence>
<dbReference type="Pfam" id="PF00085">
    <property type="entry name" value="Thioredoxin"/>
    <property type="match status" value="1"/>
</dbReference>
<evidence type="ECO:0000259" key="4">
    <source>
        <dbReference type="PROSITE" id="PS51352"/>
    </source>
</evidence>
<keyword evidence="3" id="KW-1133">Transmembrane helix</keyword>
<dbReference type="InterPro" id="IPR051063">
    <property type="entry name" value="PDI"/>
</dbReference>
<keyword evidence="3" id="KW-0472">Membrane</keyword>
<evidence type="ECO:0000256" key="1">
    <source>
        <dbReference type="ARBA" id="ARBA00006347"/>
    </source>
</evidence>
<dbReference type="GO" id="GO:0003756">
    <property type="term" value="F:protein disulfide isomerase activity"/>
    <property type="evidence" value="ECO:0007669"/>
    <property type="project" value="TreeGrafter"/>
</dbReference>
<accession>A0A6C0J3I7</accession>
<dbReference type="EMBL" id="MN740307">
    <property type="protein sequence ID" value="QHT99419.1"/>
    <property type="molecule type" value="Genomic_DNA"/>
</dbReference>
<evidence type="ECO:0000313" key="5">
    <source>
        <dbReference type="EMBL" id="QHT99419.1"/>
    </source>
</evidence>
<dbReference type="AlphaFoldDB" id="A0A6C0J3I7"/>
<keyword evidence="3" id="KW-0812">Transmembrane</keyword>
<reference evidence="5" key="1">
    <citation type="journal article" date="2020" name="Nature">
        <title>Giant virus diversity and host interactions through global metagenomics.</title>
        <authorList>
            <person name="Schulz F."/>
            <person name="Roux S."/>
            <person name="Paez-Espino D."/>
            <person name="Jungbluth S."/>
            <person name="Walsh D.A."/>
            <person name="Denef V.J."/>
            <person name="McMahon K.D."/>
            <person name="Konstantinidis K.T."/>
            <person name="Eloe-Fadrosh E.A."/>
            <person name="Kyrpides N.C."/>
            <person name="Woyke T."/>
        </authorList>
    </citation>
    <scope>NUCLEOTIDE SEQUENCE</scope>
    <source>
        <strain evidence="5">GVMAG-M-3300025699-48</strain>
    </source>
</reference>
<dbReference type="InterPro" id="IPR036249">
    <property type="entry name" value="Thioredoxin-like_sf"/>
</dbReference>
<evidence type="ECO:0000256" key="3">
    <source>
        <dbReference type="SAM" id="Phobius"/>
    </source>
</evidence>
<keyword evidence="2" id="KW-0732">Signal</keyword>
<dbReference type="PANTHER" id="PTHR45672">
    <property type="entry name" value="PROTEIN DISULFIDE-ISOMERASE C17H9.14C-RELATED"/>
    <property type="match status" value="1"/>
</dbReference>
<sequence length="155" mass="18115">MANIVDVIGKYIQPYKKAIIIVLIILAFYYSIRYWMNVNNMEYMENKFDDVANTNLREKETIIYFFHVDWCPHCKTALPEWNAFKTATDDKIINGYKVKCKEVNCTDDKNATLSDKYNVESYPTVTMQRGPDKIDFDSKVTQSSLTTFTNTMLNN</sequence>
<comment type="similarity">
    <text evidence="1">Belongs to the protein disulfide isomerase family.</text>
</comment>
<feature type="domain" description="Thioredoxin" evidence="4">
    <location>
        <begin position="12"/>
        <end position="155"/>
    </location>
</feature>
<dbReference type="GO" id="GO:0006457">
    <property type="term" value="P:protein folding"/>
    <property type="evidence" value="ECO:0007669"/>
    <property type="project" value="TreeGrafter"/>
</dbReference>
<dbReference type="GO" id="GO:0005783">
    <property type="term" value="C:endoplasmic reticulum"/>
    <property type="evidence" value="ECO:0007669"/>
    <property type="project" value="TreeGrafter"/>
</dbReference>
<dbReference type="InterPro" id="IPR013766">
    <property type="entry name" value="Thioredoxin_domain"/>
</dbReference>
<dbReference type="PANTHER" id="PTHR45672:SF3">
    <property type="entry name" value="THIOREDOXIN DOMAIN-CONTAINING PROTEIN 5"/>
    <property type="match status" value="1"/>
</dbReference>
<dbReference type="PROSITE" id="PS51352">
    <property type="entry name" value="THIOREDOXIN_2"/>
    <property type="match status" value="1"/>
</dbReference>
<dbReference type="SUPFAM" id="SSF52833">
    <property type="entry name" value="Thioredoxin-like"/>
    <property type="match status" value="1"/>
</dbReference>
<organism evidence="5">
    <name type="scientific">viral metagenome</name>
    <dbReference type="NCBI Taxonomy" id="1070528"/>
    <lineage>
        <taxon>unclassified sequences</taxon>
        <taxon>metagenomes</taxon>
        <taxon>organismal metagenomes</taxon>
    </lineage>
</organism>
<feature type="transmembrane region" description="Helical" evidence="3">
    <location>
        <begin position="18"/>
        <end position="36"/>
    </location>
</feature>
<protein>
    <recommendedName>
        <fullName evidence="4">Thioredoxin domain-containing protein</fullName>
    </recommendedName>
</protein>
<name>A0A6C0J3I7_9ZZZZ</name>